<dbReference type="GO" id="GO:0008270">
    <property type="term" value="F:zinc ion binding"/>
    <property type="evidence" value="ECO:0007669"/>
    <property type="project" value="UniProtKB-KW"/>
</dbReference>
<dbReference type="Proteomes" id="UP001178507">
    <property type="component" value="Unassembled WGS sequence"/>
</dbReference>
<dbReference type="GO" id="GO:0048284">
    <property type="term" value="P:organelle fusion"/>
    <property type="evidence" value="ECO:0007669"/>
    <property type="project" value="TreeGrafter"/>
</dbReference>
<keyword evidence="4" id="KW-0862">Zinc</keyword>
<organism evidence="7 8">
    <name type="scientific">Effrenium voratum</name>
    <dbReference type="NCBI Taxonomy" id="2562239"/>
    <lineage>
        <taxon>Eukaryota</taxon>
        <taxon>Sar</taxon>
        <taxon>Alveolata</taxon>
        <taxon>Dinophyceae</taxon>
        <taxon>Suessiales</taxon>
        <taxon>Symbiodiniaceae</taxon>
        <taxon>Effrenium</taxon>
    </lineage>
</organism>
<evidence type="ECO:0000256" key="4">
    <source>
        <dbReference type="ARBA" id="ARBA00022833"/>
    </source>
</evidence>
<comment type="caution">
    <text evidence="7">The sequence shown here is derived from an EMBL/GenBank/DDBJ whole genome shotgun (WGS) entry which is preliminary data.</text>
</comment>
<dbReference type="GO" id="GO:0006904">
    <property type="term" value="P:vesicle docking involved in exocytosis"/>
    <property type="evidence" value="ECO:0007669"/>
    <property type="project" value="TreeGrafter"/>
</dbReference>
<evidence type="ECO:0000256" key="5">
    <source>
        <dbReference type="ARBA" id="ARBA00023136"/>
    </source>
</evidence>
<dbReference type="InterPro" id="IPR057307">
    <property type="entry name" value="PEP5_VPS11_N"/>
</dbReference>
<evidence type="ECO:0000259" key="6">
    <source>
        <dbReference type="Pfam" id="PF23341"/>
    </source>
</evidence>
<evidence type="ECO:0000256" key="2">
    <source>
        <dbReference type="ARBA" id="ARBA00022723"/>
    </source>
</evidence>
<feature type="domain" description="PEP5/VPS11 N-terminal" evidence="6">
    <location>
        <begin position="31"/>
        <end position="365"/>
    </location>
</feature>
<keyword evidence="3" id="KW-0863">Zinc-finger</keyword>
<reference evidence="7" key="1">
    <citation type="submission" date="2023-08" db="EMBL/GenBank/DDBJ databases">
        <authorList>
            <person name="Chen Y."/>
            <person name="Shah S."/>
            <person name="Dougan E. K."/>
            <person name="Thang M."/>
            <person name="Chan C."/>
        </authorList>
    </citation>
    <scope>NUCLEOTIDE SEQUENCE</scope>
</reference>
<evidence type="ECO:0000313" key="7">
    <source>
        <dbReference type="EMBL" id="CAJ1370539.1"/>
    </source>
</evidence>
<protein>
    <recommendedName>
        <fullName evidence="6">PEP5/VPS11 N-terminal domain-containing protein</fullName>
    </recommendedName>
</protein>
<keyword evidence="5" id="KW-0472">Membrane</keyword>
<dbReference type="PANTHER" id="PTHR23323">
    <property type="entry name" value="VACUOLAR PROTEIN SORTING-ASSOCIATED PROTEIN"/>
    <property type="match status" value="1"/>
</dbReference>
<dbReference type="GO" id="GO:0005768">
    <property type="term" value="C:endosome"/>
    <property type="evidence" value="ECO:0007669"/>
    <property type="project" value="TreeGrafter"/>
</dbReference>
<dbReference type="EMBL" id="CAUJNA010000025">
    <property type="protein sequence ID" value="CAJ1370539.1"/>
    <property type="molecule type" value="Genomic_DNA"/>
</dbReference>
<dbReference type="Pfam" id="PF23341">
    <property type="entry name" value="PEP5_VPS11_N"/>
    <property type="match status" value="1"/>
</dbReference>
<comment type="subcellular location">
    <subcellularLocation>
        <location evidence="1">Membrane</location>
    </subcellularLocation>
</comment>
<dbReference type="AlphaFoldDB" id="A0AA36HLG7"/>
<dbReference type="GO" id="GO:0007032">
    <property type="term" value="P:endosome organization"/>
    <property type="evidence" value="ECO:0007669"/>
    <property type="project" value="TreeGrafter"/>
</dbReference>
<accession>A0AA36HLG7</accession>
<dbReference type="GO" id="GO:0030674">
    <property type="term" value="F:protein-macromolecule adaptor activity"/>
    <property type="evidence" value="ECO:0007669"/>
    <property type="project" value="TreeGrafter"/>
</dbReference>
<evidence type="ECO:0000256" key="1">
    <source>
        <dbReference type="ARBA" id="ARBA00004370"/>
    </source>
</evidence>
<dbReference type="GO" id="GO:0030897">
    <property type="term" value="C:HOPS complex"/>
    <property type="evidence" value="ECO:0007669"/>
    <property type="project" value="TreeGrafter"/>
</dbReference>
<evidence type="ECO:0000256" key="3">
    <source>
        <dbReference type="ARBA" id="ARBA00022771"/>
    </source>
</evidence>
<gene>
    <name evidence="7" type="ORF">EVOR1521_LOCUS1093</name>
</gene>
<name>A0AA36HLG7_9DINO</name>
<keyword evidence="8" id="KW-1185">Reference proteome</keyword>
<dbReference type="PANTHER" id="PTHR23323:SF24">
    <property type="entry name" value="VACUOLAR PROTEIN SORTING-ASSOCIATED PROTEIN 11 HOMOLOG"/>
    <property type="match status" value="1"/>
</dbReference>
<sequence>MRHLGRLLAQSGHREIGWDLARHTVSAGCMRRLNFFDRHVVKQDGDSGEGSDVHPGIQKLKVSCVAGGDSLWLGEAQGEIRRLEETHLSPPCRAFEQKLLGLCAAKDLLFALGTDFAPGAPAQPGIAKYKIIEASDSEPAVLNSHRVFPRGEGQASCIAAYCSGRRGLVAVGTDAALQLFRAQDIVQEKPYPVTLTLEDGAGNQEVTSIEFLEQGSRVILFACTRKSVCSWRVWDGSNVVNQEIRLLNLDAAGGASPSCARAFPGMNALLVAKADAIFAYDPEEGNMSAMPLDGDKVLLERFKSYLAVVTSDTMPPFATASSMPKQTVTVVLAQKGMRFIAFTSQFTDVTHVVSAQERVYLVSRGGADGNTVLFELREKPLEERLDVLKKKRMFEWAAEVALTSDADPEVTAEIYKLHGDALFEKRAYDQALQIYAKTVDLGLPLEPSYVVEKYLDAQRRDVSVWGPHKERVPIFGSWHSIFELDRTRELLP</sequence>
<keyword evidence="2" id="KW-0479">Metal-binding</keyword>
<proteinExistence type="predicted"/>
<dbReference type="GO" id="GO:0007033">
    <property type="term" value="P:vacuole organization"/>
    <property type="evidence" value="ECO:0007669"/>
    <property type="project" value="TreeGrafter"/>
</dbReference>
<evidence type="ECO:0000313" key="8">
    <source>
        <dbReference type="Proteomes" id="UP001178507"/>
    </source>
</evidence>